<feature type="compositionally biased region" description="Polar residues" evidence="1">
    <location>
        <begin position="402"/>
        <end position="413"/>
    </location>
</feature>
<feature type="region of interest" description="Disordered" evidence="1">
    <location>
        <begin position="543"/>
        <end position="597"/>
    </location>
</feature>
<evidence type="ECO:0000259" key="4">
    <source>
        <dbReference type="PROSITE" id="PS50853"/>
    </source>
</evidence>
<dbReference type="InterPro" id="IPR007110">
    <property type="entry name" value="Ig-like_dom"/>
</dbReference>
<dbReference type="InterPro" id="IPR036116">
    <property type="entry name" value="FN3_sf"/>
</dbReference>
<dbReference type="SUPFAM" id="SSF48726">
    <property type="entry name" value="Immunoglobulin"/>
    <property type="match status" value="1"/>
</dbReference>
<evidence type="ECO:0000259" key="3">
    <source>
        <dbReference type="PROSITE" id="PS50835"/>
    </source>
</evidence>
<feature type="compositionally biased region" description="Low complexity" evidence="1">
    <location>
        <begin position="387"/>
        <end position="401"/>
    </location>
</feature>
<dbReference type="CDD" id="cd00063">
    <property type="entry name" value="FN3"/>
    <property type="match status" value="1"/>
</dbReference>
<feature type="compositionally biased region" description="Polar residues" evidence="1">
    <location>
        <begin position="579"/>
        <end position="597"/>
    </location>
</feature>
<comment type="caution">
    <text evidence="5">The sequence shown here is derived from an EMBL/GenBank/DDBJ whole genome shotgun (WGS) entry which is preliminary data.</text>
</comment>
<evidence type="ECO:0008006" key="7">
    <source>
        <dbReference type="Google" id="ProtNLM"/>
    </source>
</evidence>
<proteinExistence type="predicted"/>
<dbReference type="PROSITE" id="PS50835">
    <property type="entry name" value="IG_LIKE"/>
    <property type="match status" value="1"/>
</dbReference>
<feature type="transmembrane region" description="Helical" evidence="2">
    <location>
        <begin position="207"/>
        <end position="229"/>
    </location>
</feature>
<evidence type="ECO:0000256" key="1">
    <source>
        <dbReference type="SAM" id="MobiDB-lite"/>
    </source>
</evidence>
<dbReference type="EMBL" id="JAWZYT010000775">
    <property type="protein sequence ID" value="KAK4319174.1"/>
    <property type="molecule type" value="Genomic_DNA"/>
</dbReference>
<organism evidence="5 6">
    <name type="scientific">Petrolisthes manimaculis</name>
    <dbReference type="NCBI Taxonomy" id="1843537"/>
    <lineage>
        <taxon>Eukaryota</taxon>
        <taxon>Metazoa</taxon>
        <taxon>Ecdysozoa</taxon>
        <taxon>Arthropoda</taxon>
        <taxon>Crustacea</taxon>
        <taxon>Multicrustacea</taxon>
        <taxon>Malacostraca</taxon>
        <taxon>Eumalacostraca</taxon>
        <taxon>Eucarida</taxon>
        <taxon>Decapoda</taxon>
        <taxon>Pleocyemata</taxon>
        <taxon>Anomura</taxon>
        <taxon>Galatheoidea</taxon>
        <taxon>Porcellanidae</taxon>
        <taxon>Petrolisthes</taxon>
    </lineage>
</organism>
<evidence type="ECO:0000313" key="6">
    <source>
        <dbReference type="Proteomes" id="UP001292094"/>
    </source>
</evidence>
<dbReference type="InterPro" id="IPR003961">
    <property type="entry name" value="FN3_dom"/>
</dbReference>
<feature type="region of interest" description="Disordered" evidence="1">
    <location>
        <begin position="372"/>
        <end position="413"/>
    </location>
</feature>
<gene>
    <name evidence="5" type="ORF">Pmani_009862</name>
</gene>
<evidence type="ECO:0000256" key="2">
    <source>
        <dbReference type="SAM" id="Phobius"/>
    </source>
</evidence>
<keyword evidence="2" id="KW-0472">Membrane</keyword>
<name>A0AAE1UHY8_9EUCA</name>
<feature type="domain" description="Ig-like" evidence="3">
    <location>
        <begin position="2"/>
        <end position="93"/>
    </location>
</feature>
<feature type="non-terminal residue" evidence="5">
    <location>
        <position position="1"/>
    </location>
</feature>
<dbReference type="PROSITE" id="PS50853">
    <property type="entry name" value="FN3"/>
    <property type="match status" value="1"/>
</dbReference>
<keyword evidence="2" id="KW-0812">Transmembrane</keyword>
<keyword evidence="6" id="KW-1185">Reference proteome</keyword>
<dbReference type="InterPro" id="IPR013783">
    <property type="entry name" value="Ig-like_fold"/>
</dbReference>
<dbReference type="Gene3D" id="2.60.40.10">
    <property type="entry name" value="Immunoglobulins"/>
    <property type="match status" value="2"/>
</dbReference>
<reference evidence="5" key="1">
    <citation type="submission" date="2023-11" db="EMBL/GenBank/DDBJ databases">
        <title>Genome assemblies of two species of porcelain crab, Petrolisthes cinctipes and Petrolisthes manimaculis (Anomura: Porcellanidae).</title>
        <authorList>
            <person name="Angst P."/>
        </authorList>
    </citation>
    <scope>NUCLEOTIDE SEQUENCE</scope>
    <source>
        <strain evidence="5">PB745_02</strain>
        <tissue evidence="5">Gill</tissue>
    </source>
</reference>
<dbReference type="AlphaFoldDB" id="A0AAE1UHY8"/>
<dbReference type="InterPro" id="IPR036179">
    <property type="entry name" value="Ig-like_dom_sf"/>
</dbReference>
<feature type="domain" description="Fibronectin type-III" evidence="4">
    <location>
        <begin position="102"/>
        <end position="192"/>
    </location>
</feature>
<dbReference type="SUPFAM" id="SSF49265">
    <property type="entry name" value="Fibronectin type III"/>
    <property type="match status" value="1"/>
</dbReference>
<protein>
    <recommendedName>
        <fullName evidence="7">Ig-like domain-containing protein</fullName>
    </recommendedName>
</protein>
<evidence type="ECO:0000313" key="5">
    <source>
        <dbReference type="EMBL" id="KAK4319174.1"/>
    </source>
</evidence>
<accession>A0AAE1UHY8</accession>
<dbReference type="PANTHER" id="PTHR23278">
    <property type="entry name" value="SIDESTEP PROTEIN"/>
    <property type="match status" value="1"/>
</dbReference>
<keyword evidence="2" id="KW-1133">Transmembrane helix</keyword>
<dbReference type="Proteomes" id="UP001292094">
    <property type="component" value="Unassembled WGS sequence"/>
</dbReference>
<sequence length="597" mass="64644">KPYCRRHSKTIYGTALHEPASVTCEVEASPGPVTFRWTFNNTSEHLPIPASAVTSQDFMSVASYAPKSHLDYGTLLCWAFNDIGEQSTPCAFAIIAAGPPDPPKNCSIANRTSDTIWVECVAGFDGGLPQTFYIEVYDSSTGALHSNISSPDPLFLVTALRPGLSFLMVTYAANAKGRSDVAKLETFMMKVAEKRTGPPALFEFTPVLGILIGVALAFLLTALVVMVVMKMRRTTARGRGGDCGGPNDELKGDLENKPLNVGVLVPRVKEGSSTGEAEDNDPDIIPHKTGERRVMEGQQARLYLLHGRCHARPPSPHHITTQHNQSPSGGSVVTYVGLPLPKLAQPGYQVTATDLCLFAAKRRSVYLNAAATSAGGRPSSTSPPPGLSHTPSTTTTNNNNSQHRPATSSIGTCTTEDEEGHIYATVLPTGVQEADRTRSPSPRHIYASVSTSFLNRGQRSDSPEYTQPDYHQAVVLRARHQGASLPRPKSVSSLAMAAKMRATNPALVNNTSIYATTSRRLRKNPVNLPRSSHNRPYEYCNSLHRRSLQSPTDSTDRETSRTPLLSSPMEKIKSHSPSHRSVITSRSLVRIPTESSV</sequence>
<dbReference type="PANTHER" id="PTHR23278:SF19">
    <property type="entry name" value="OBSCURIN"/>
    <property type="match status" value="1"/>
</dbReference>